<dbReference type="PANTHER" id="PTHR30572:SF4">
    <property type="entry name" value="ABC TRANSPORTER PERMEASE YTRF"/>
    <property type="match status" value="1"/>
</dbReference>
<organism evidence="9 10">
    <name type="scientific">Ureaplasma parvum serovar 3 (strain ATCC 27815 / 27 / NCTC 11736)</name>
    <dbReference type="NCBI Taxonomy" id="505682"/>
    <lineage>
        <taxon>Bacteria</taxon>
        <taxon>Bacillati</taxon>
        <taxon>Mycoplasmatota</taxon>
        <taxon>Mycoplasmoidales</taxon>
        <taxon>Mycoplasmoidaceae</taxon>
        <taxon>Ureaplasma</taxon>
    </lineage>
</organism>
<dbReference type="InterPro" id="IPR003838">
    <property type="entry name" value="ABC3_permease_C"/>
</dbReference>
<keyword evidence="4 7" id="KW-1133">Transmembrane helix</keyword>
<evidence type="ECO:0000259" key="8">
    <source>
        <dbReference type="Pfam" id="PF02687"/>
    </source>
</evidence>
<dbReference type="EMBL" id="CP000942">
    <property type="protein sequence ID" value="ACA32696.1"/>
    <property type="molecule type" value="Genomic_DNA"/>
</dbReference>
<dbReference type="HOGENOM" id="CLU_230509_0_0_14"/>
<dbReference type="GO" id="GO:0022857">
    <property type="term" value="F:transmembrane transporter activity"/>
    <property type="evidence" value="ECO:0007669"/>
    <property type="project" value="TreeGrafter"/>
</dbReference>
<dbReference type="GO" id="GO:0005886">
    <property type="term" value="C:plasma membrane"/>
    <property type="evidence" value="ECO:0007669"/>
    <property type="project" value="UniProtKB-SubCell"/>
</dbReference>
<name>A0A2C9DXX1_UREP2</name>
<keyword evidence="2" id="KW-1003">Cell membrane</keyword>
<evidence type="ECO:0000256" key="4">
    <source>
        <dbReference type="ARBA" id="ARBA00022989"/>
    </source>
</evidence>
<protein>
    <submittedName>
        <fullName evidence="9">Efflux ABC transporter, permease protein</fullName>
    </submittedName>
</protein>
<evidence type="ECO:0000256" key="2">
    <source>
        <dbReference type="ARBA" id="ARBA00022475"/>
    </source>
</evidence>
<reference evidence="9 10" key="1">
    <citation type="submission" date="2008-02" db="EMBL/GenBank/DDBJ databases">
        <title>Genome sequence of Ureaplasma parvum serovar 3.</title>
        <authorList>
            <person name="Methe B.A."/>
            <person name="Glass J."/>
            <person name="Waites K."/>
            <person name="Shrivastava S."/>
        </authorList>
    </citation>
    <scope>NUCLEOTIDE SEQUENCE [LARGE SCALE GENOMIC DNA]</scope>
    <source>
        <strain evidence="10">ATCC 27815 / 27 / NCTC 11736</strain>
    </source>
</reference>
<feature type="transmembrane region" description="Helical" evidence="7">
    <location>
        <begin position="2209"/>
        <end position="2242"/>
    </location>
</feature>
<dbReference type="GeneID" id="29672447"/>
<comment type="similarity">
    <text evidence="6">Belongs to the ABC-4 integral membrane protein family.</text>
</comment>
<dbReference type="Pfam" id="PF02687">
    <property type="entry name" value="FtsX"/>
    <property type="match status" value="2"/>
</dbReference>
<feature type="transmembrane region" description="Helical" evidence="7">
    <location>
        <begin position="1175"/>
        <end position="1196"/>
    </location>
</feature>
<feature type="transmembrane region" description="Helical" evidence="7">
    <location>
        <begin position="2132"/>
        <end position="2156"/>
    </location>
</feature>
<dbReference type="RefSeq" id="WP_012316980.1">
    <property type="nucleotide sequence ID" value="NC_010503.1"/>
</dbReference>
<dbReference type="Proteomes" id="UP000002162">
    <property type="component" value="Chromosome"/>
</dbReference>
<feature type="domain" description="ABC3 transporter permease C-terminal" evidence="8">
    <location>
        <begin position="1014"/>
        <end position="1132"/>
    </location>
</feature>
<proteinExistence type="inferred from homology"/>
<keyword evidence="3 7" id="KW-0812">Transmembrane</keyword>
<evidence type="ECO:0000256" key="5">
    <source>
        <dbReference type="ARBA" id="ARBA00023136"/>
    </source>
</evidence>
<evidence type="ECO:0000256" key="1">
    <source>
        <dbReference type="ARBA" id="ARBA00004651"/>
    </source>
</evidence>
<evidence type="ECO:0000256" key="7">
    <source>
        <dbReference type="SAM" id="Phobius"/>
    </source>
</evidence>
<evidence type="ECO:0000256" key="6">
    <source>
        <dbReference type="ARBA" id="ARBA00038076"/>
    </source>
</evidence>
<evidence type="ECO:0000313" key="10">
    <source>
        <dbReference type="Proteomes" id="UP000002162"/>
    </source>
</evidence>
<dbReference type="PANTHER" id="PTHR30572">
    <property type="entry name" value="MEMBRANE COMPONENT OF TRANSPORTER-RELATED"/>
    <property type="match status" value="1"/>
</dbReference>
<feature type="transmembrane region" description="Helical" evidence="7">
    <location>
        <begin position="2177"/>
        <end position="2203"/>
    </location>
</feature>
<feature type="domain" description="ABC3 transporter permease C-terminal" evidence="8">
    <location>
        <begin position="2137"/>
        <end position="2253"/>
    </location>
</feature>
<feature type="transmembrane region" description="Helical" evidence="7">
    <location>
        <begin position="1007"/>
        <end position="1027"/>
    </location>
</feature>
<sequence length="2263" mass="263921">MKKMFLLMKNMMRLFFKNKTLVTQLSILMIVSTVVIVATTITVQRLQKSQSDIKKIGLQSDFLIDTKEQDNINFNEIDVSNNLVKHNEKLIQLATFNQNILKNSNNYLQLVDNAFHNHNLFWPTNVNNQKIDVLNLEGNIDWNKINQLKLQTVFWFENNKENNQNFANNYDDLVYEYHNSKNQLVGFQNLDGGHILFKTPALKSANGNYETTFKINAAIVQKNKPFKSFFNFDKYKELGFKNKSYFTNPVLIKNIDLYSKQVVQTLNDRSNQSIDFKDYQSTFQAIVDTLETNTINKDFYSVNLHVDFNTLSTKYLLFANYLKNEGIDKNRYINELKIDNYKQKYLDLFQNQVLIPKELIDDPKKIEEVQKIIAKAKALLIAKIREETNIFYENSQKSALENKNKIRDYEMQLKQINIALQNSNYSNNELIQLKNEQKVLAANLDQAKFKHFLYNDLIKQDFRSILNNYNIYYRKHESAIYNDVKSDSNFIVTNASNPTYTQNGLIAPRNQWIDNMVQINEKNKNSQNPNKKFKRIFINDDNSNKINNFYDLYSNYIKVIQILKNSYEKDPDTDKDLLVEERDYTPWINTSLINIYQLPQFFNILFNQSEWLLSIQYLKEMSDYKKYLLQIFEPYQDKEWIFNLKHKDWQDGEQVVAIYKNADSNSDQKEYYFNGYVKNQRAYINVKYNKNLPTRLKLINIIKQNQINQKNNLVNVLDQDLNDYAKIINFKKGIKDINTNQQSVYDQWALNNPQDYAMFKIWLSKIIKRYYFLRLQQSPYGYTIQAQNVLSKALLLPFTINIINRSSDLAYVSTSYIKANQRTTKNINNYKEIGNYEDFLQALKLPYRIIDDQPNYREITLPNGRKKRIAKDYYSWINYVVSPANKIEINGQFFFIIGAVDSPEFLFPAINDSDILINKQKSTVLYVNDSGFAKLKTISASVPILEYYTLKVNTNDLNLLQKNNVYNEIKSELLDSKKGNIYKRTDKDNPYPIYVKRTFFLTQLRNLIIAIALSLIVLILLLGIYFVTSSIKNMINKNKVMFGAMQAQGVSRWQVWFSFAPFYTIPSLIVLIIGYSISYEIQPLIMRLFSSYWLIPIPDQFVSVGWIFAIPIALTLILGFICWVLIYYILKHSTAETMKGDAGFKINKFIIKTKAIFLKFGAIRVLKATYVVANLARMLILLVIASSFSIIASIIATTKNNFSQSASITNAKREYQYAVDLYSPTEQGGFYYISKFDEMGVSNEYAPLKQIVKNVKIVIKIKNLVNKKVNVVYINNQTKQKVIIEALINDKGIITFKTNQLVKGSFQFEGIYEQETNRVLINSQNLNPSLLNIDNRKIGHFIYSNQKQYIYLLKSYFNDNDVILDYVDANNQHTYLKAKTLGQYLVFDPSQLKQKQKYQLVNVINHKGNTWVDLNNISNDLKNLDYSKNGRYLYDYYGRLPYLYFNHLPQNLINQKVYLTYTINQNDEFRIYGIVNKEKEVVFDLTKLKINTQQSYQLRDMRIANSDLLIYDNKQHEFNNNILYFDNNYYGLNNNNQKQINIDYLTPNRNLYLTLKAMGNEFVNKKKIPFIMTKAMASLVEPDTAILDYNELEKGYVYQISTATLEGSDTNLYLDNVNSIDKTKDNGLPYSSLKYNNAMREIKNLGTDHPVYGKMLSNVYYPSISTQPEILQNIRFFDSKVISKSSLDGNISVKATDVNIEFNPWVFAKTFLPITAIARSELNEKHLLDEAFKTFGYEIINGKKINKLYDVPNFEDNGIIHQISLWTKNGLPPKSENDENAFFIKQNGQWKINEKPGVLTEQGAAEFLPEFLRLITQMYTFKTTRYLQYKAGLKFVNIEDEKVQQPYTYLLGKMQTKTKRFANEIKILGINYEKNKFINGKPSPTTQLSLINDQGVNLIDLIKNDDPNNEIHNIIINKVVAQKYHLKINDVFEYQINNHIKRLSNKFNNTPENYKTKFKVVGINDSLMDEQLIINQKVANKLIGFDDYRRRIQIENGYPIIEEREFNGFFTKEKEPIFFNNMASFYSPTGLSPAIDSWPQNLLENIGGNVQSINIYWIFYYSWDLANSILNASFDKNKITWEPFSEINLDKLLKKIGKIFGKEANLPSFKAVDANIENEIFASVVDKTSFTLLLNIITAIIPSLVIIIILVASTLANESRRLIAIMKVLGMRDFRNVNNFMFIYPIVWLLNILIATPLSFGIIHIYKLAIFAAFNIVLVASIPWWIFVISYGFVGIVLLFAWLQMLYKTKKLNLPKALNQFNN</sequence>
<dbReference type="InterPro" id="IPR050250">
    <property type="entry name" value="Macrolide_Exporter_MacB"/>
</dbReference>
<feature type="transmembrane region" description="Helical" evidence="7">
    <location>
        <begin position="1055"/>
        <end position="1077"/>
    </location>
</feature>
<evidence type="ECO:0000256" key="3">
    <source>
        <dbReference type="ARBA" id="ARBA00022692"/>
    </source>
</evidence>
<accession>A0A2C9DXX1</accession>
<keyword evidence="5 7" id="KW-0472">Membrane</keyword>
<feature type="transmembrane region" description="Helical" evidence="7">
    <location>
        <begin position="1106"/>
        <end position="1130"/>
    </location>
</feature>
<evidence type="ECO:0000313" key="9">
    <source>
        <dbReference type="EMBL" id="ACA32696.1"/>
    </source>
</evidence>
<comment type="subcellular location">
    <subcellularLocation>
        <location evidence="1">Cell membrane</location>
        <topology evidence="1">Multi-pass membrane protein</topology>
    </subcellularLocation>
</comment>
<gene>
    <name evidence="9" type="ordered locus">UPA3_0580</name>
</gene>
<dbReference type="KEGG" id="upa:UPA3_0580"/>